<protein>
    <recommendedName>
        <fullName evidence="2">DegT/DnrJ/EryC1/StrS aminotransferase family protein</fullName>
    </recommendedName>
</protein>
<gene>
    <name evidence="1" type="ORF">LCGC14_1990810</name>
</gene>
<sequence length="162" mass="17664">KGSEKLKRILFMEKLAILGGKPVRTKPFPPYQTLDEKEERAVVRVIRDGVISDFIGAKGPFFNGGKKVKELESMYRDLCGVKHAITMNSATSVIIASMGAFGIGPGDEVIVTPYSHVISATAPLLYDAIPIFADSEPDTFCMSDESMDKCVEFGKEIAKSVN</sequence>
<accession>A0A0F9F602</accession>
<dbReference type="EMBL" id="LAZR01022452">
    <property type="protein sequence ID" value="KKL81834.1"/>
    <property type="molecule type" value="Genomic_DNA"/>
</dbReference>
<evidence type="ECO:0008006" key="2">
    <source>
        <dbReference type="Google" id="ProtNLM"/>
    </source>
</evidence>
<dbReference type="GO" id="GO:0000271">
    <property type="term" value="P:polysaccharide biosynthetic process"/>
    <property type="evidence" value="ECO:0007669"/>
    <property type="project" value="TreeGrafter"/>
</dbReference>
<reference evidence="1" key="1">
    <citation type="journal article" date="2015" name="Nature">
        <title>Complex archaea that bridge the gap between prokaryotes and eukaryotes.</title>
        <authorList>
            <person name="Spang A."/>
            <person name="Saw J.H."/>
            <person name="Jorgensen S.L."/>
            <person name="Zaremba-Niedzwiedzka K."/>
            <person name="Martijn J."/>
            <person name="Lind A.E."/>
            <person name="van Eijk R."/>
            <person name="Schleper C."/>
            <person name="Guy L."/>
            <person name="Ettema T.J."/>
        </authorList>
    </citation>
    <scope>NUCLEOTIDE SEQUENCE</scope>
</reference>
<evidence type="ECO:0000313" key="1">
    <source>
        <dbReference type="EMBL" id="KKL81834.1"/>
    </source>
</evidence>
<dbReference type="GO" id="GO:0008483">
    <property type="term" value="F:transaminase activity"/>
    <property type="evidence" value="ECO:0007669"/>
    <property type="project" value="TreeGrafter"/>
</dbReference>
<dbReference type="InterPro" id="IPR015424">
    <property type="entry name" value="PyrdxlP-dep_Trfase"/>
</dbReference>
<dbReference type="InterPro" id="IPR015421">
    <property type="entry name" value="PyrdxlP-dep_Trfase_major"/>
</dbReference>
<dbReference type="PANTHER" id="PTHR30244">
    <property type="entry name" value="TRANSAMINASE"/>
    <property type="match status" value="1"/>
</dbReference>
<dbReference type="PANTHER" id="PTHR30244:SF34">
    <property type="entry name" value="DTDP-4-AMINO-4,6-DIDEOXYGALACTOSE TRANSAMINASE"/>
    <property type="match status" value="1"/>
</dbReference>
<dbReference type="Pfam" id="PF01041">
    <property type="entry name" value="DegT_DnrJ_EryC1"/>
    <property type="match status" value="1"/>
</dbReference>
<dbReference type="Gene3D" id="3.40.640.10">
    <property type="entry name" value="Type I PLP-dependent aspartate aminotransferase-like (Major domain)"/>
    <property type="match status" value="1"/>
</dbReference>
<comment type="caution">
    <text evidence="1">The sequence shown here is derived from an EMBL/GenBank/DDBJ whole genome shotgun (WGS) entry which is preliminary data.</text>
</comment>
<proteinExistence type="predicted"/>
<feature type="non-terminal residue" evidence="1">
    <location>
        <position position="1"/>
    </location>
</feature>
<dbReference type="GO" id="GO:0030170">
    <property type="term" value="F:pyridoxal phosphate binding"/>
    <property type="evidence" value="ECO:0007669"/>
    <property type="project" value="TreeGrafter"/>
</dbReference>
<dbReference type="SUPFAM" id="SSF53383">
    <property type="entry name" value="PLP-dependent transferases"/>
    <property type="match status" value="1"/>
</dbReference>
<dbReference type="AlphaFoldDB" id="A0A0F9F602"/>
<name>A0A0F9F602_9ZZZZ</name>
<organism evidence="1">
    <name type="scientific">marine sediment metagenome</name>
    <dbReference type="NCBI Taxonomy" id="412755"/>
    <lineage>
        <taxon>unclassified sequences</taxon>
        <taxon>metagenomes</taxon>
        <taxon>ecological metagenomes</taxon>
    </lineage>
</organism>
<dbReference type="InterPro" id="IPR000653">
    <property type="entry name" value="DegT/StrS_aminotransferase"/>
</dbReference>